<feature type="transmembrane region" description="Helical" evidence="5">
    <location>
        <begin position="104"/>
        <end position="122"/>
    </location>
</feature>
<keyword evidence="4 5" id="KW-0472">Membrane</keyword>
<keyword evidence="7" id="KW-1185">Reference proteome</keyword>
<evidence type="ECO:0000313" key="6">
    <source>
        <dbReference type="EMBL" id="MDS0259763.1"/>
    </source>
</evidence>
<evidence type="ECO:0000256" key="3">
    <source>
        <dbReference type="ARBA" id="ARBA00022989"/>
    </source>
</evidence>
<name>A0ABU2FBW6_9EURY</name>
<feature type="transmembrane region" description="Helical" evidence="5">
    <location>
        <begin position="185"/>
        <end position="205"/>
    </location>
</feature>
<evidence type="ECO:0000256" key="2">
    <source>
        <dbReference type="ARBA" id="ARBA00022692"/>
    </source>
</evidence>
<evidence type="ECO:0000256" key="1">
    <source>
        <dbReference type="ARBA" id="ARBA00004651"/>
    </source>
</evidence>
<evidence type="ECO:0000256" key="5">
    <source>
        <dbReference type="SAM" id="Phobius"/>
    </source>
</evidence>
<feature type="transmembrane region" description="Helical" evidence="5">
    <location>
        <begin position="259"/>
        <end position="279"/>
    </location>
</feature>
<proteinExistence type="predicted"/>
<evidence type="ECO:0000256" key="4">
    <source>
        <dbReference type="ARBA" id="ARBA00023136"/>
    </source>
</evidence>
<sequence length="308" mass="32683">MATNPQNKTNDSTTVPTSQLRNRLYRLGKPVRDFLLFSSAYLALIAMAEVLIVTKLLSLPLSPAVLVAGLLTFAVYGNDRVADVETDEKTAPGRAAFVKRYNRMLYALSALAYGLAVALAVLGGPAAFALALLPGVVWIVYAQDWLPSFGQVKRLKQVFILNSVLVAGAWALVIVFLPIAFAGAAITPAAGVVFVFFFLAAFISVEVPNVRDLAGDREIGVKTLPVVLGIRGTRYFLYSVAGLGVAIVATAYVTDILGWAAAAGLMLSLVILLGITVCLGRTDNNSALTITAECSRLPMLALVIVPLL</sequence>
<keyword evidence="3 5" id="KW-1133">Transmembrane helix</keyword>
<dbReference type="InterPro" id="IPR000537">
    <property type="entry name" value="UbiA_prenyltransferase"/>
</dbReference>
<feature type="transmembrane region" description="Helical" evidence="5">
    <location>
        <begin position="158"/>
        <end position="179"/>
    </location>
</feature>
<dbReference type="EMBL" id="JAMQON010000002">
    <property type="protein sequence ID" value="MDS0259763.1"/>
    <property type="molecule type" value="Genomic_DNA"/>
</dbReference>
<comment type="subcellular location">
    <subcellularLocation>
        <location evidence="1">Cell membrane</location>
        <topology evidence="1">Multi-pass membrane protein</topology>
    </subcellularLocation>
</comment>
<feature type="transmembrane region" description="Helical" evidence="5">
    <location>
        <begin position="235"/>
        <end position="253"/>
    </location>
</feature>
<gene>
    <name evidence="6" type="ORF">NDI56_10210</name>
</gene>
<dbReference type="Pfam" id="PF01040">
    <property type="entry name" value="UbiA"/>
    <property type="match status" value="1"/>
</dbReference>
<protein>
    <submittedName>
        <fullName evidence="6">UbiA family prenyltransferase</fullName>
    </submittedName>
</protein>
<feature type="transmembrane region" description="Helical" evidence="5">
    <location>
        <begin position="128"/>
        <end position="146"/>
    </location>
</feature>
<organism evidence="6 7">
    <name type="scientific">Haloarcula saliterrae</name>
    <dbReference type="NCBI Taxonomy" id="2950534"/>
    <lineage>
        <taxon>Archaea</taxon>
        <taxon>Methanobacteriati</taxon>
        <taxon>Methanobacteriota</taxon>
        <taxon>Stenosarchaea group</taxon>
        <taxon>Halobacteria</taxon>
        <taxon>Halobacteriales</taxon>
        <taxon>Haloarculaceae</taxon>
        <taxon>Haloarcula</taxon>
    </lineage>
</organism>
<accession>A0ABU2FBW6</accession>
<comment type="caution">
    <text evidence="6">The sequence shown here is derived from an EMBL/GenBank/DDBJ whole genome shotgun (WGS) entry which is preliminary data.</text>
</comment>
<dbReference type="RefSeq" id="WP_310919406.1">
    <property type="nucleotide sequence ID" value="NZ_JAMQON010000002.1"/>
</dbReference>
<feature type="transmembrane region" description="Helical" evidence="5">
    <location>
        <begin position="59"/>
        <end position="76"/>
    </location>
</feature>
<dbReference type="Proteomes" id="UP001259659">
    <property type="component" value="Unassembled WGS sequence"/>
</dbReference>
<keyword evidence="2 5" id="KW-0812">Transmembrane</keyword>
<feature type="transmembrane region" description="Helical" evidence="5">
    <location>
        <begin position="34"/>
        <end position="53"/>
    </location>
</feature>
<evidence type="ECO:0000313" key="7">
    <source>
        <dbReference type="Proteomes" id="UP001259659"/>
    </source>
</evidence>
<reference evidence="6 7" key="1">
    <citation type="submission" date="2022-06" db="EMBL/GenBank/DDBJ databases">
        <title>Haloarcula sp. a new haloarchaeum isolate from saline soil.</title>
        <authorList>
            <person name="Strakova D."/>
            <person name="Galisteo C."/>
            <person name="Sanchez-Porro C."/>
            <person name="Ventosa A."/>
        </authorList>
    </citation>
    <scope>NUCLEOTIDE SEQUENCE [LARGE SCALE GENOMIC DNA]</scope>
    <source>
        <strain evidence="6 7">S1CR25-12</strain>
    </source>
</reference>